<comment type="caution">
    <text evidence="2">The sequence shown here is derived from an EMBL/GenBank/DDBJ whole genome shotgun (WGS) entry which is preliminary data.</text>
</comment>
<organism evidence="2 3">
    <name type="scientific">Cirrhinus mrigala</name>
    <name type="common">Mrigala</name>
    <dbReference type="NCBI Taxonomy" id="683832"/>
    <lineage>
        <taxon>Eukaryota</taxon>
        <taxon>Metazoa</taxon>
        <taxon>Chordata</taxon>
        <taxon>Craniata</taxon>
        <taxon>Vertebrata</taxon>
        <taxon>Euteleostomi</taxon>
        <taxon>Actinopterygii</taxon>
        <taxon>Neopterygii</taxon>
        <taxon>Teleostei</taxon>
        <taxon>Ostariophysi</taxon>
        <taxon>Cypriniformes</taxon>
        <taxon>Cyprinidae</taxon>
        <taxon>Labeoninae</taxon>
        <taxon>Labeonini</taxon>
        <taxon>Cirrhinus</taxon>
    </lineage>
</organism>
<evidence type="ECO:0000256" key="1">
    <source>
        <dbReference type="SAM" id="MobiDB-lite"/>
    </source>
</evidence>
<accession>A0ABD0MJP3</accession>
<evidence type="ECO:0000313" key="3">
    <source>
        <dbReference type="Proteomes" id="UP001529510"/>
    </source>
</evidence>
<feature type="region of interest" description="Disordered" evidence="1">
    <location>
        <begin position="46"/>
        <end position="79"/>
    </location>
</feature>
<feature type="non-terminal residue" evidence="2">
    <location>
        <position position="79"/>
    </location>
</feature>
<protein>
    <submittedName>
        <fullName evidence="2">Uncharacterized protein</fullName>
    </submittedName>
</protein>
<keyword evidence="3" id="KW-1185">Reference proteome</keyword>
<evidence type="ECO:0000313" key="2">
    <source>
        <dbReference type="EMBL" id="KAL0150383.1"/>
    </source>
</evidence>
<reference evidence="2 3" key="1">
    <citation type="submission" date="2024-05" db="EMBL/GenBank/DDBJ databases">
        <title>Genome sequencing and assembly of Indian major carp, Cirrhinus mrigala (Hamilton, 1822).</title>
        <authorList>
            <person name="Mohindra V."/>
            <person name="Chowdhury L.M."/>
            <person name="Lal K."/>
            <person name="Jena J.K."/>
        </authorList>
    </citation>
    <scope>NUCLEOTIDE SEQUENCE [LARGE SCALE GENOMIC DNA]</scope>
    <source>
        <strain evidence="2">CM1030</strain>
        <tissue evidence="2">Blood</tissue>
    </source>
</reference>
<gene>
    <name evidence="2" type="ORF">M9458_054200</name>
</gene>
<dbReference type="Proteomes" id="UP001529510">
    <property type="component" value="Unassembled WGS sequence"/>
</dbReference>
<sequence>GYVRNLDVPLQSFHYNVTYGNRPMEQATTLTSRYAQTHVLTGGRIAHGSHRSGAASRHQPVSRSPDVYVKTQEDTASTR</sequence>
<feature type="non-terminal residue" evidence="2">
    <location>
        <position position="1"/>
    </location>
</feature>
<name>A0ABD0MJP3_CIRMR</name>
<proteinExistence type="predicted"/>
<dbReference type="EMBL" id="JAMKFB020000295">
    <property type="protein sequence ID" value="KAL0150383.1"/>
    <property type="molecule type" value="Genomic_DNA"/>
</dbReference>
<dbReference type="AlphaFoldDB" id="A0ABD0MJP3"/>